<evidence type="ECO:0000313" key="1">
    <source>
        <dbReference type="EMBL" id="NNU16992.1"/>
    </source>
</evidence>
<reference evidence="1 2" key="1">
    <citation type="submission" date="2020-05" db="EMBL/GenBank/DDBJ databases">
        <title>Parvularcula mediterraneae sp. nov., isolated from polypropylene straw from shallow seawater of the seashore of Laganas in Zakynthos island, Greece.</title>
        <authorList>
            <person name="Szabo I."/>
            <person name="Al-Omari J."/>
            <person name="Rado J."/>
            <person name="Szerdahelyi G.S."/>
        </authorList>
    </citation>
    <scope>NUCLEOTIDE SEQUENCE [LARGE SCALE GENOMIC DNA]</scope>
    <source>
        <strain evidence="1 2">ZS-1/3</strain>
    </source>
</reference>
<dbReference type="AlphaFoldDB" id="A0A7Y3RPG8"/>
<proteinExistence type="predicted"/>
<protein>
    <submittedName>
        <fullName evidence="1">Uncharacterized protein</fullName>
    </submittedName>
</protein>
<organism evidence="1 2">
    <name type="scientific">Parvularcula mediterranea</name>
    <dbReference type="NCBI Taxonomy" id="2732508"/>
    <lineage>
        <taxon>Bacteria</taxon>
        <taxon>Pseudomonadati</taxon>
        <taxon>Pseudomonadota</taxon>
        <taxon>Alphaproteobacteria</taxon>
        <taxon>Parvularculales</taxon>
        <taxon>Parvularculaceae</taxon>
        <taxon>Parvularcula</taxon>
    </lineage>
</organism>
<comment type="caution">
    <text evidence="1">The sequence shown here is derived from an EMBL/GenBank/DDBJ whole genome shotgun (WGS) entry which is preliminary data.</text>
</comment>
<accession>A0A7Y3RPG8</accession>
<dbReference type="RefSeq" id="WP_173199987.1">
    <property type="nucleotide sequence ID" value="NZ_JABFCX010000003.1"/>
</dbReference>
<sequence>MATKSQFQVSSEGFGVAVEGVVDVADLSLVIHSECLLDIASVDLDDPSTFLGERDLLPIVPVDAV</sequence>
<name>A0A7Y3RPG8_9PROT</name>
<keyword evidence="2" id="KW-1185">Reference proteome</keyword>
<evidence type="ECO:0000313" key="2">
    <source>
        <dbReference type="Proteomes" id="UP000536835"/>
    </source>
</evidence>
<dbReference type="EMBL" id="JABFCX010000003">
    <property type="protein sequence ID" value="NNU16992.1"/>
    <property type="molecule type" value="Genomic_DNA"/>
</dbReference>
<dbReference type="Proteomes" id="UP000536835">
    <property type="component" value="Unassembled WGS sequence"/>
</dbReference>
<gene>
    <name evidence="1" type="ORF">HK107_11740</name>
</gene>